<dbReference type="NCBIfam" id="NF001614">
    <property type="entry name" value="PRK00402.1"/>
    <property type="match status" value="1"/>
</dbReference>
<evidence type="ECO:0000256" key="2">
    <source>
        <dbReference type="ARBA" id="ARBA00007185"/>
    </source>
</evidence>
<dbReference type="GO" id="GO:0047868">
    <property type="term" value="F:dimethylmaleate hydratase activity"/>
    <property type="evidence" value="ECO:0007669"/>
    <property type="project" value="UniProtKB-EC"/>
</dbReference>
<dbReference type="Pfam" id="PF00330">
    <property type="entry name" value="Aconitase"/>
    <property type="match status" value="1"/>
</dbReference>
<evidence type="ECO:0000256" key="3">
    <source>
        <dbReference type="ARBA" id="ARBA00011245"/>
    </source>
</evidence>
<dbReference type="InterPro" id="IPR018136">
    <property type="entry name" value="Aconitase_4Fe-4S_BS"/>
</dbReference>
<dbReference type="PANTHER" id="PTHR43160">
    <property type="entry name" value="ACONITATE HYDRATASE B"/>
    <property type="match status" value="1"/>
</dbReference>
<reference evidence="9" key="1">
    <citation type="submission" date="2019-11" db="EMBL/GenBank/DDBJ databases">
        <authorList>
            <person name="Feng L."/>
        </authorList>
    </citation>
    <scope>NUCLEOTIDE SEQUENCE</scope>
    <source>
        <strain evidence="9">CTertiumLFYP3</strain>
    </source>
</reference>
<dbReference type="GO" id="GO:0005829">
    <property type="term" value="C:cytosol"/>
    <property type="evidence" value="ECO:0007669"/>
    <property type="project" value="TreeGrafter"/>
</dbReference>
<comment type="cofactor">
    <cofactor evidence="1">
        <name>[4Fe-4S] cluster</name>
        <dbReference type="ChEBI" id="CHEBI:49883"/>
    </cofactor>
</comment>
<dbReference type="EC" id="4.2.1.85" evidence="9"/>
<dbReference type="Gene3D" id="3.30.499.10">
    <property type="entry name" value="Aconitase, domain 3"/>
    <property type="match status" value="2"/>
</dbReference>
<dbReference type="InterPro" id="IPR006250">
    <property type="entry name" value="Aconitase_put"/>
</dbReference>
<name>A0A6N3G227_9CLOT</name>
<dbReference type="PRINTS" id="PR00415">
    <property type="entry name" value="ACONITASE"/>
</dbReference>
<evidence type="ECO:0000256" key="4">
    <source>
        <dbReference type="ARBA" id="ARBA00022723"/>
    </source>
</evidence>
<dbReference type="GO" id="GO:0051539">
    <property type="term" value="F:4 iron, 4 sulfur cluster binding"/>
    <property type="evidence" value="ECO:0007669"/>
    <property type="project" value="TreeGrafter"/>
</dbReference>
<feature type="domain" description="Aconitase/3-isopropylmalate dehydratase large subunit alpha/beta/alpha" evidence="7">
    <location>
        <begin position="8"/>
        <end position="407"/>
    </location>
</feature>
<proteinExistence type="inferred from homology"/>
<evidence type="ECO:0000256" key="1">
    <source>
        <dbReference type="ARBA" id="ARBA00001966"/>
    </source>
</evidence>
<dbReference type="PROSITE" id="PS00450">
    <property type="entry name" value="ACONITASE_1"/>
    <property type="match status" value="1"/>
</dbReference>
<accession>A0A6N3G227</accession>
<comment type="subunit">
    <text evidence="3">Monomer.</text>
</comment>
<keyword evidence="4" id="KW-0479">Metal-binding</keyword>
<dbReference type="InterPro" id="IPR036008">
    <property type="entry name" value="Aconitase_4Fe-4S_dom"/>
</dbReference>
<dbReference type="EMBL" id="CACRTO010000042">
    <property type="protein sequence ID" value="VYU57873.1"/>
    <property type="molecule type" value="Genomic_DNA"/>
</dbReference>
<keyword evidence="6" id="KW-0411">Iron-sulfur</keyword>
<dbReference type="GO" id="GO:0003994">
    <property type="term" value="F:aconitate hydratase activity"/>
    <property type="evidence" value="ECO:0007669"/>
    <property type="project" value="TreeGrafter"/>
</dbReference>
<evidence type="ECO:0000256" key="6">
    <source>
        <dbReference type="ARBA" id="ARBA00023014"/>
    </source>
</evidence>
<dbReference type="AlphaFoldDB" id="A0A6N3G227"/>
<dbReference type="InterPro" id="IPR001030">
    <property type="entry name" value="Acoase/IPM_deHydtase_lsu_aba"/>
</dbReference>
<dbReference type="InterPro" id="IPR000573">
    <property type="entry name" value="AconitaseA/IPMdHydase_ssu_swvl"/>
</dbReference>
<gene>
    <name evidence="9" type="primary">dmdA_2</name>
    <name evidence="9" type="ORF">CTLFYP3_02944</name>
</gene>
<evidence type="ECO:0000259" key="8">
    <source>
        <dbReference type="Pfam" id="PF00694"/>
    </source>
</evidence>
<dbReference type="PROSITE" id="PS01244">
    <property type="entry name" value="ACONITASE_2"/>
    <property type="match status" value="1"/>
</dbReference>
<dbReference type="GO" id="GO:0046872">
    <property type="term" value="F:metal ion binding"/>
    <property type="evidence" value="ECO:0007669"/>
    <property type="project" value="UniProtKB-KW"/>
</dbReference>
<dbReference type="PANTHER" id="PTHR43160:SF3">
    <property type="entry name" value="ACONITATE HYDRATASE, MITOCHONDRIAL"/>
    <property type="match status" value="1"/>
</dbReference>
<dbReference type="GO" id="GO:0006099">
    <property type="term" value="P:tricarboxylic acid cycle"/>
    <property type="evidence" value="ECO:0007669"/>
    <property type="project" value="UniProtKB-UniPathway"/>
</dbReference>
<dbReference type="Gene3D" id="3.20.19.10">
    <property type="entry name" value="Aconitase, domain 4"/>
    <property type="match status" value="1"/>
</dbReference>
<dbReference type="SUPFAM" id="SSF52016">
    <property type="entry name" value="LeuD/IlvD-like"/>
    <property type="match status" value="1"/>
</dbReference>
<dbReference type="NCBIfam" id="TIGR01342">
    <property type="entry name" value="acon_putative"/>
    <property type="match status" value="1"/>
</dbReference>
<dbReference type="SUPFAM" id="SSF53732">
    <property type="entry name" value="Aconitase iron-sulfur domain"/>
    <property type="match status" value="1"/>
</dbReference>
<dbReference type="RefSeq" id="WP_156627381.1">
    <property type="nucleotide sequence ID" value="NZ_CACRTO010000042.1"/>
</dbReference>
<feature type="domain" description="Aconitase A/isopropylmalate dehydratase small subunit swivel" evidence="8">
    <location>
        <begin position="515"/>
        <end position="575"/>
    </location>
</feature>
<dbReference type="UniPathway" id="UPA00223">
    <property type="reaction ID" value="UER00718"/>
</dbReference>
<dbReference type="CDD" id="cd01585">
    <property type="entry name" value="AcnA_Bact"/>
    <property type="match status" value="1"/>
</dbReference>
<dbReference type="Pfam" id="PF00694">
    <property type="entry name" value="Aconitase_C"/>
    <property type="match status" value="1"/>
</dbReference>
<dbReference type="NCBIfam" id="NF005558">
    <property type="entry name" value="PRK07229.1"/>
    <property type="match status" value="1"/>
</dbReference>
<keyword evidence="5" id="KW-0408">Iron</keyword>
<dbReference type="InterPro" id="IPR015931">
    <property type="entry name" value="Acnase/IPM_dHydase_lsu_aba_1/3"/>
</dbReference>
<organism evidence="9">
    <name type="scientific">Clostridium tertium</name>
    <dbReference type="NCBI Taxonomy" id="1559"/>
    <lineage>
        <taxon>Bacteria</taxon>
        <taxon>Bacillati</taxon>
        <taxon>Bacillota</taxon>
        <taxon>Clostridia</taxon>
        <taxon>Eubacteriales</taxon>
        <taxon>Clostridiaceae</taxon>
        <taxon>Clostridium</taxon>
    </lineage>
</organism>
<dbReference type="InterPro" id="IPR015928">
    <property type="entry name" value="Aconitase/3IPM_dehydase_swvl"/>
</dbReference>
<dbReference type="InterPro" id="IPR050926">
    <property type="entry name" value="Aconitase/IPM_isomerase"/>
</dbReference>
<sequence>MGDNLVYKILKSHLVEGTIETGKEIGIKIDRTLTQDSTGTMAYLQLEAMGIDKVRTKKSVAFIDHNMLQQGFENADDHKFIQTVASKYGVYFSKPGNGICHQVFLERFSVPGDTLIGSDSHTPTAGGVGMLAMGAGGLDVALAMGGGAYYITTPKVCKINLEGKLQPMVAAKDIILEVLRRLTVKGGVSRVFEYAGEGVKNLSVPQRATITNMGAELGATTSIFPSDENTLEYFKAQGREEGWIEFKADEDAVYDEEITINLDELKPLAAKPHSPDNVEEIESIGKIKVDQVAIGSCTNSSYEDLMRVAKILKGKKVHNDVSLVIAPGSRQVMEMIARNGALGDIISAGARILENSCGPCIGMGQAPGTNGVSLRTFNRNFYGRSGTLSAKVYLVSPETAAVSAVNGYLTDPRECDVDITVDMPEEFLIDDSMIVAPAEDGAKVEVVRGPNIKPFPVNKELGQDIEGKVLIKVEDNITTDHIMPSNSKLLPYRSNIPYLAEYCFNTVDEKFPKRAQENNGGIIVAGNNYGQGSSREHAALAPLYLGVRAVIAKSFARIHKANLINNGIIPMEFEAEVDYDKVGLLDQLEIVDIQSALVNGKATVKNITKGTFFNVYINLSEKEINVVKAGGRLNYVKITG</sequence>
<keyword evidence="9" id="KW-0456">Lyase</keyword>
<evidence type="ECO:0000256" key="5">
    <source>
        <dbReference type="ARBA" id="ARBA00023004"/>
    </source>
</evidence>
<evidence type="ECO:0000259" key="7">
    <source>
        <dbReference type="Pfam" id="PF00330"/>
    </source>
</evidence>
<evidence type="ECO:0000313" key="9">
    <source>
        <dbReference type="EMBL" id="VYU57873.1"/>
    </source>
</evidence>
<comment type="similarity">
    <text evidence="2">Belongs to the aconitase/IPM isomerase family.</text>
</comment>
<protein>
    <submittedName>
        <fullName evidence="9">2,3-dimethylmalate dehydratase large subunit</fullName>
        <ecNumber evidence="9">4.2.1.85</ecNumber>
    </submittedName>
</protein>